<dbReference type="PROSITE" id="PS50026">
    <property type="entry name" value="EGF_3"/>
    <property type="match status" value="1"/>
</dbReference>
<dbReference type="InterPro" id="IPR004263">
    <property type="entry name" value="Exostosin"/>
</dbReference>
<reference evidence="7 8" key="1">
    <citation type="journal article" date="2024" name="Nat. Commun.">
        <title>Phylogenomics reveals the evolutionary origins of lichenization in chlorophyte algae.</title>
        <authorList>
            <person name="Puginier C."/>
            <person name="Libourel C."/>
            <person name="Otte J."/>
            <person name="Skaloud P."/>
            <person name="Haon M."/>
            <person name="Grisel S."/>
            <person name="Petersen M."/>
            <person name="Berrin J.G."/>
            <person name="Delaux P.M."/>
            <person name="Dal Grande F."/>
            <person name="Keller J."/>
        </authorList>
    </citation>
    <scope>NUCLEOTIDE SEQUENCE [LARGE SCALE GENOMIC DNA]</scope>
    <source>
        <strain evidence="7 8">SAG 2145</strain>
    </source>
</reference>
<keyword evidence="4" id="KW-0245">EGF-like domain</keyword>
<accession>A0AAW1Q6F9</accession>
<keyword evidence="8" id="KW-1185">Reference proteome</keyword>
<gene>
    <name evidence="7" type="ORF">WJX74_000926</name>
</gene>
<dbReference type="GO" id="GO:0016757">
    <property type="term" value="F:glycosyltransferase activity"/>
    <property type="evidence" value="ECO:0007669"/>
    <property type="project" value="InterPro"/>
</dbReference>
<comment type="similarity">
    <text evidence="2">Belongs to the glycosyltransferase 47 family.</text>
</comment>
<dbReference type="PROSITE" id="PS00022">
    <property type="entry name" value="EGF_1"/>
    <property type="match status" value="3"/>
</dbReference>
<evidence type="ECO:0000256" key="1">
    <source>
        <dbReference type="ARBA" id="ARBA00004323"/>
    </source>
</evidence>
<comment type="caution">
    <text evidence="4">Lacks conserved residue(s) required for the propagation of feature annotation.</text>
</comment>
<organism evidence="7 8">
    <name type="scientific">Apatococcus lobatus</name>
    <dbReference type="NCBI Taxonomy" id="904363"/>
    <lineage>
        <taxon>Eukaryota</taxon>
        <taxon>Viridiplantae</taxon>
        <taxon>Chlorophyta</taxon>
        <taxon>core chlorophytes</taxon>
        <taxon>Trebouxiophyceae</taxon>
        <taxon>Chlorellales</taxon>
        <taxon>Chlorellaceae</taxon>
        <taxon>Apatococcus</taxon>
    </lineage>
</organism>
<comment type="caution">
    <text evidence="7">The sequence shown here is derived from an EMBL/GenBank/DDBJ whole genome shotgun (WGS) entry which is preliminary data.</text>
</comment>
<proteinExistence type="inferred from homology"/>
<evidence type="ECO:0000313" key="8">
    <source>
        <dbReference type="Proteomes" id="UP001438707"/>
    </source>
</evidence>
<dbReference type="PANTHER" id="PTHR11062">
    <property type="entry name" value="EXOSTOSIN HEPARAN SULFATE GLYCOSYLTRANSFERASE -RELATED"/>
    <property type="match status" value="1"/>
</dbReference>
<feature type="disulfide bond" evidence="4">
    <location>
        <begin position="690"/>
        <end position="699"/>
    </location>
</feature>
<evidence type="ECO:0000259" key="6">
    <source>
        <dbReference type="PROSITE" id="PS50026"/>
    </source>
</evidence>
<name>A0AAW1Q6F9_9CHLO</name>
<protein>
    <recommendedName>
        <fullName evidence="6">EGF-like domain-containing protein</fullName>
    </recommendedName>
</protein>
<feature type="disulfide bond" evidence="4">
    <location>
        <begin position="671"/>
        <end position="681"/>
    </location>
</feature>
<dbReference type="Gene3D" id="2.10.25.10">
    <property type="entry name" value="Laminin"/>
    <property type="match status" value="1"/>
</dbReference>
<sequence>MPYFKISALATASVLLGVAAGFGAFFPLFTQHIRQISEGSSGVRPEDARRSDAVSTVGVMGDKSIQEAWNASCLLNCNGVGVCNAQLGVCACQAGWKGAGCMEKDKRPCSNRWRDAGAEPAVQPSSWSAPGWLASRCPGICDEDTAMCFCNGTYGRRLAPSSSPPGAEPLQEGRPMILDNCWPSKGEDGESVDHGMIEPELLFGSQGWCETEQPAHKCACVLDGLAGTLCEVRTEQICPAQCQGYGECRRGFCKCHPGYWGHDCANLRPGCPELPSAAAEKPWLAPWSQGVMRQPELRPRIYVYDLPPIFNSRMLEYRSLKTVCTYRTFAEDNYTQWPDWVYRSEPALHEMLLHSAHRTLDPEQADFFYVPVYTSWADTPWFGPAGQTSDGGPGGPRVMHAARMLHGAQQWLAQTHPYWNRSEGRDHIWLLSHDEAGCWAPNSIWPSHILTHWGRLDKDHTSNTAYDADNYSMEFEDWEWAPGGWTSLIQGHPCYDPSKDLVIPAFKSPPEMENSPMLGAAERERWLLAFFRGDMGQHRAQQYSRGIRQQLHALAISHDWFGNYNISVGGYNETTGPYSELLASAVFCLVLPGDGWSSQAADAILHGCIPVVIMDNVHTPFETVLDWTRFSVRIPEANITQLPEMLRGIQEEHGHVLQQQLHKSPAWNRSCSHNCNGVGVCNAQLGICACQAGWKGVGCLEKDKRPCSNRWRDAGTEPAVQPSSWSAPGWLASRCPGICDEDTAMCFCNGTYGRKRAPLTSTPEMKPSSGRHKRKPRPPSFDIATGEHGESVQHGNVEPELLFGHRGWCEAKRPAHKCACTLDGLAGDTCEERTEQTCAAQCQGHGECRRGFCKCHPGYWGHDCANLLPDHPQLPGVSATRPWLSAWSQATSQHTPLRPRVYVYDLPPIYNSRMLEYRSSKGVCTYRNFEQDNSTSWPTWQYRAEPLLHEMLLQSQHRTLDPDEADFFYVPVYTSCFMWPIYGWADAPWFGPSGHTDDVGPGGPRVMHAARMLHGAQQWLSQSHPYWNRSNGRDHVWLLSHDEAGCWAPNSIWHSHILTHWGRMDASHKSNTAYAADNYTEEFVHPEWAPGGWTSLIHGHPCYDPTKDLVIPAFKSPEEMKNSPMLGSPERERWLLAFFRGDMGQHREAWYSRGIRQELHALALERFWFSRYNISLGGYDETDAPYSELLASAVFCLVLPGDGWSSRAADAILHGCIPVVIMDDVHASFETIFDWSQFSLRIAEADIARLPEILGGIRPTRRREMQQQLRKVWHHFRYSNLPVIRSASNKLMESSSLQPSSLKRPDAPPFEQDALQTILQWLQGRMRVHK</sequence>
<evidence type="ECO:0000256" key="3">
    <source>
        <dbReference type="ARBA" id="ARBA00023034"/>
    </source>
</evidence>
<feature type="domain" description="EGF-like" evidence="6">
    <location>
        <begin position="667"/>
        <end position="700"/>
    </location>
</feature>
<keyword evidence="4" id="KW-1015">Disulfide bond</keyword>
<dbReference type="Proteomes" id="UP001438707">
    <property type="component" value="Unassembled WGS sequence"/>
</dbReference>
<dbReference type="PANTHER" id="PTHR11062:SF268">
    <property type="entry name" value="FAMILY PROTEIN, PUTATIVE, EXPRESSED-RELATED"/>
    <property type="match status" value="1"/>
</dbReference>
<evidence type="ECO:0000256" key="5">
    <source>
        <dbReference type="SAM" id="MobiDB-lite"/>
    </source>
</evidence>
<dbReference type="Gene3D" id="2.60.120.260">
    <property type="entry name" value="Galactose-binding domain-like"/>
    <property type="match status" value="1"/>
</dbReference>
<dbReference type="EMBL" id="JALJOS010000083">
    <property type="protein sequence ID" value="KAK9816248.1"/>
    <property type="molecule type" value="Genomic_DNA"/>
</dbReference>
<evidence type="ECO:0000256" key="4">
    <source>
        <dbReference type="PROSITE-ProRule" id="PRU00076"/>
    </source>
</evidence>
<feature type="region of interest" description="Disordered" evidence="5">
    <location>
        <begin position="758"/>
        <end position="792"/>
    </location>
</feature>
<dbReference type="GO" id="GO:0000139">
    <property type="term" value="C:Golgi membrane"/>
    <property type="evidence" value="ECO:0007669"/>
    <property type="project" value="UniProtKB-SubCell"/>
</dbReference>
<keyword evidence="3" id="KW-0333">Golgi apparatus</keyword>
<dbReference type="Pfam" id="PF03016">
    <property type="entry name" value="Exostosin_GT47"/>
    <property type="match status" value="2"/>
</dbReference>
<dbReference type="SMART" id="SM00181">
    <property type="entry name" value="EGF"/>
    <property type="match status" value="4"/>
</dbReference>
<evidence type="ECO:0000256" key="2">
    <source>
        <dbReference type="ARBA" id="ARBA00010271"/>
    </source>
</evidence>
<comment type="subcellular location">
    <subcellularLocation>
        <location evidence="1">Golgi apparatus membrane</location>
        <topology evidence="1">Single-pass type II membrane protein</topology>
    </subcellularLocation>
</comment>
<dbReference type="InterPro" id="IPR040911">
    <property type="entry name" value="Exostosin_GT47"/>
</dbReference>
<evidence type="ECO:0000313" key="7">
    <source>
        <dbReference type="EMBL" id="KAK9816248.1"/>
    </source>
</evidence>
<dbReference type="PROSITE" id="PS01186">
    <property type="entry name" value="EGF_2"/>
    <property type="match status" value="3"/>
</dbReference>
<dbReference type="InterPro" id="IPR000742">
    <property type="entry name" value="EGF"/>
</dbReference>